<evidence type="ECO:0000256" key="2">
    <source>
        <dbReference type="ARBA" id="ARBA00022475"/>
    </source>
</evidence>
<evidence type="ECO:0000313" key="13">
    <source>
        <dbReference type="EMBL" id="UUV20232.1"/>
    </source>
</evidence>
<feature type="transmembrane region" description="Helical" evidence="10">
    <location>
        <begin position="119"/>
        <end position="142"/>
    </location>
</feature>
<keyword evidence="4" id="KW-0677">Repeat</keyword>
<keyword evidence="6 8" id="KW-0129">CBS domain</keyword>
<evidence type="ECO:0000259" key="11">
    <source>
        <dbReference type="PROSITE" id="PS51371"/>
    </source>
</evidence>
<proteinExistence type="predicted"/>
<dbReference type="PROSITE" id="PS51371">
    <property type="entry name" value="CBS"/>
    <property type="match status" value="2"/>
</dbReference>
<dbReference type="Gene3D" id="3.30.465.10">
    <property type="match status" value="1"/>
</dbReference>
<dbReference type="CDD" id="cd04590">
    <property type="entry name" value="CBS_pair_CorC_HlyC_assoc"/>
    <property type="match status" value="1"/>
</dbReference>
<dbReference type="Pfam" id="PF00571">
    <property type="entry name" value="CBS"/>
    <property type="match status" value="2"/>
</dbReference>
<dbReference type="InterPro" id="IPR016169">
    <property type="entry name" value="FAD-bd_PCMH_sub2"/>
</dbReference>
<accession>A0ABY5NP49</accession>
<dbReference type="PANTHER" id="PTHR43099">
    <property type="entry name" value="UPF0053 PROTEIN YRKA"/>
    <property type="match status" value="1"/>
</dbReference>
<dbReference type="RefSeq" id="WP_257498137.1">
    <property type="nucleotide sequence ID" value="NZ_CP102382.1"/>
</dbReference>
<evidence type="ECO:0000259" key="12">
    <source>
        <dbReference type="PROSITE" id="PS51846"/>
    </source>
</evidence>
<sequence>MDAIPLSTLSMVMADSLSDEVSVWKLILTLFLVFLNGFFVAAEFAIVKVRASQIEVYKGIKSSSANAAKKILTHLDSYLAATQLGITLASLGLGWVGESSLTPLILKLFNVLGFSGPEYAAVAHNISFPIAFAIITILHIVFGELAPKSLAIQYPTQTTFAVSWPLRIFYTVFKPVIWTMNGLANVILRAIGITPVHGGDIHTEEELKMIISESQEGGAIEQTERDLIQNVFDFDDRRVINVYTLKKNVSSLDVHTPIKEAVDFCISEGYSRYPVYDETKENILGLLYTKDLFREFTKNGENFTIATILREPIFVSETTLIKNLLKKFQLEHSQVAIVTNEVGEFSGLVTLEDILEELVGEIQDEYDNEEPIVNNIADGIFIVNSHENISDINRFLPYLFEESEHYDTLAGLISETRNNTSEEDIQEGDHIDFEYYTGTVLKMYRNSVESIQLVVKPEFMEENPVNDSELE</sequence>
<dbReference type="PROSITE" id="PS51846">
    <property type="entry name" value="CNNM"/>
    <property type="match status" value="1"/>
</dbReference>
<evidence type="ECO:0000256" key="6">
    <source>
        <dbReference type="ARBA" id="ARBA00023122"/>
    </source>
</evidence>
<evidence type="ECO:0000256" key="5">
    <source>
        <dbReference type="ARBA" id="ARBA00022989"/>
    </source>
</evidence>
<feature type="transmembrane region" description="Helical" evidence="10">
    <location>
        <begin position="24"/>
        <end position="47"/>
    </location>
</feature>
<dbReference type="InterPro" id="IPR002550">
    <property type="entry name" value="CNNM"/>
</dbReference>
<evidence type="ECO:0000256" key="4">
    <source>
        <dbReference type="ARBA" id="ARBA00022737"/>
    </source>
</evidence>
<dbReference type="SMART" id="SM01091">
    <property type="entry name" value="CorC_HlyC"/>
    <property type="match status" value="1"/>
</dbReference>
<dbReference type="InterPro" id="IPR000644">
    <property type="entry name" value="CBS_dom"/>
</dbReference>
<feature type="domain" description="CBS" evidence="11">
    <location>
        <begin position="308"/>
        <end position="365"/>
    </location>
</feature>
<feature type="transmembrane region" description="Helical" evidence="10">
    <location>
        <begin position="78"/>
        <end position="97"/>
    </location>
</feature>
<comment type="subcellular location">
    <subcellularLocation>
        <location evidence="1">Cell membrane</location>
        <topology evidence="1">Multi-pass membrane protein</topology>
    </subcellularLocation>
</comment>
<gene>
    <name evidence="13" type="ORF">NPX36_07595</name>
</gene>
<organism evidence="13 14">
    <name type="scientific">Paenimyroides aestuarii</name>
    <dbReference type="NCBI Taxonomy" id="2968490"/>
    <lineage>
        <taxon>Bacteria</taxon>
        <taxon>Pseudomonadati</taxon>
        <taxon>Bacteroidota</taxon>
        <taxon>Flavobacteriia</taxon>
        <taxon>Flavobacteriales</taxon>
        <taxon>Flavobacteriaceae</taxon>
        <taxon>Paenimyroides</taxon>
    </lineage>
</organism>
<dbReference type="SUPFAM" id="SSF56176">
    <property type="entry name" value="FAD-binding/transporter-associated domain-like"/>
    <property type="match status" value="1"/>
</dbReference>
<evidence type="ECO:0000256" key="10">
    <source>
        <dbReference type="SAM" id="Phobius"/>
    </source>
</evidence>
<keyword evidence="7 9" id="KW-0472">Membrane</keyword>
<dbReference type="InterPro" id="IPR044751">
    <property type="entry name" value="Ion_transp-like_CBS"/>
</dbReference>
<evidence type="ECO:0000256" key="9">
    <source>
        <dbReference type="PROSITE-ProRule" id="PRU01193"/>
    </source>
</evidence>
<evidence type="ECO:0000256" key="1">
    <source>
        <dbReference type="ARBA" id="ARBA00004651"/>
    </source>
</evidence>
<dbReference type="PANTHER" id="PTHR43099:SF2">
    <property type="entry name" value="UPF0053 PROTEIN YRKA"/>
    <property type="match status" value="1"/>
</dbReference>
<keyword evidence="3 9" id="KW-0812">Transmembrane</keyword>
<dbReference type="InterPro" id="IPR036318">
    <property type="entry name" value="FAD-bd_PCMH-like_sf"/>
</dbReference>
<feature type="domain" description="CBS" evidence="11">
    <location>
        <begin position="245"/>
        <end position="302"/>
    </location>
</feature>
<evidence type="ECO:0000256" key="3">
    <source>
        <dbReference type="ARBA" id="ARBA00022692"/>
    </source>
</evidence>
<dbReference type="Proteomes" id="UP001317001">
    <property type="component" value="Chromosome"/>
</dbReference>
<keyword evidence="14" id="KW-1185">Reference proteome</keyword>
<name>A0ABY5NP49_9FLAO</name>
<dbReference type="SUPFAM" id="SSF54631">
    <property type="entry name" value="CBS-domain pair"/>
    <property type="match status" value="1"/>
</dbReference>
<dbReference type="Pfam" id="PF01595">
    <property type="entry name" value="CNNM"/>
    <property type="match status" value="1"/>
</dbReference>
<feature type="domain" description="CNNM transmembrane" evidence="12">
    <location>
        <begin position="18"/>
        <end position="224"/>
    </location>
</feature>
<dbReference type="Gene3D" id="3.10.580.10">
    <property type="entry name" value="CBS-domain"/>
    <property type="match status" value="1"/>
</dbReference>
<evidence type="ECO:0000256" key="7">
    <source>
        <dbReference type="ARBA" id="ARBA00023136"/>
    </source>
</evidence>
<reference evidence="13 14" key="1">
    <citation type="submission" date="2022-08" db="EMBL/GenBank/DDBJ databases">
        <title>Myroides zhujiangensis sp. nov., a novel bacterium isolated from sediment in the Pearl River Estuary.</title>
        <authorList>
            <person name="Cui L."/>
        </authorList>
    </citation>
    <scope>NUCLEOTIDE SEQUENCE [LARGE SCALE GENOMIC DNA]</scope>
    <source>
        <strain evidence="13 14">SCSIO 72103</strain>
    </source>
</reference>
<dbReference type="Pfam" id="PF03471">
    <property type="entry name" value="CorC_HlyC"/>
    <property type="match status" value="1"/>
</dbReference>
<dbReference type="InterPro" id="IPR051676">
    <property type="entry name" value="UPF0053_domain"/>
</dbReference>
<dbReference type="EMBL" id="CP102382">
    <property type="protein sequence ID" value="UUV20232.1"/>
    <property type="molecule type" value="Genomic_DNA"/>
</dbReference>
<evidence type="ECO:0000256" key="8">
    <source>
        <dbReference type="PROSITE-ProRule" id="PRU00703"/>
    </source>
</evidence>
<dbReference type="InterPro" id="IPR005170">
    <property type="entry name" value="Transptr-assoc_dom"/>
</dbReference>
<evidence type="ECO:0000313" key="14">
    <source>
        <dbReference type="Proteomes" id="UP001317001"/>
    </source>
</evidence>
<keyword evidence="2" id="KW-1003">Cell membrane</keyword>
<keyword evidence="5 9" id="KW-1133">Transmembrane helix</keyword>
<protein>
    <submittedName>
        <fullName evidence="13">Hemolysin family protein</fullName>
    </submittedName>
</protein>
<dbReference type="InterPro" id="IPR046342">
    <property type="entry name" value="CBS_dom_sf"/>
</dbReference>